<proteinExistence type="predicted"/>
<keyword evidence="3" id="KW-1185">Reference proteome</keyword>
<reference evidence="4" key="1">
    <citation type="submission" date="2022-11" db="UniProtKB">
        <authorList>
            <consortium name="WormBaseParasite"/>
        </authorList>
    </citation>
    <scope>IDENTIFICATION</scope>
</reference>
<dbReference type="PROSITE" id="PS50157">
    <property type="entry name" value="ZINC_FINGER_C2H2_2"/>
    <property type="match status" value="1"/>
</dbReference>
<organism evidence="3 4">
    <name type="scientific">Romanomermis culicivorax</name>
    <name type="common">Nematode worm</name>
    <dbReference type="NCBI Taxonomy" id="13658"/>
    <lineage>
        <taxon>Eukaryota</taxon>
        <taxon>Metazoa</taxon>
        <taxon>Ecdysozoa</taxon>
        <taxon>Nematoda</taxon>
        <taxon>Enoplea</taxon>
        <taxon>Dorylaimia</taxon>
        <taxon>Mermithida</taxon>
        <taxon>Mermithoidea</taxon>
        <taxon>Mermithidae</taxon>
        <taxon>Romanomermis</taxon>
    </lineage>
</organism>
<evidence type="ECO:0000313" key="3">
    <source>
        <dbReference type="Proteomes" id="UP000887565"/>
    </source>
</evidence>
<feature type="domain" description="C2H2-type" evidence="2">
    <location>
        <begin position="25"/>
        <end position="53"/>
    </location>
</feature>
<dbReference type="InterPro" id="IPR013087">
    <property type="entry name" value="Znf_C2H2_type"/>
</dbReference>
<sequence length="64" mass="7370">IFGFNILQHLSNAHKFQLNAAEILYTCDLCRQRLYSFAALQWHLKNVHEQKNPAATVSRNLTAT</sequence>
<dbReference type="AlphaFoldDB" id="A0A915KK96"/>
<keyword evidence="1" id="KW-0862">Zinc</keyword>
<keyword evidence="1" id="KW-0863">Zinc-finger</keyword>
<dbReference type="Proteomes" id="UP000887565">
    <property type="component" value="Unplaced"/>
</dbReference>
<keyword evidence="1" id="KW-0479">Metal-binding</keyword>
<accession>A0A915KK96</accession>
<dbReference type="WBParaSite" id="nRc.2.0.1.t38852-RA">
    <property type="protein sequence ID" value="nRc.2.0.1.t38852-RA"/>
    <property type="gene ID" value="nRc.2.0.1.g38852"/>
</dbReference>
<dbReference type="PROSITE" id="PS00028">
    <property type="entry name" value="ZINC_FINGER_C2H2_1"/>
    <property type="match status" value="1"/>
</dbReference>
<dbReference type="GO" id="GO:0008270">
    <property type="term" value="F:zinc ion binding"/>
    <property type="evidence" value="ECO:0007669"/>
    <property type="project" value="UniProtKB-KW"/>
</dbReference>
<protein>
    <submittedName>
        <fullName evidence="4">C2H2-type domain-containing protein</fullName>
    </submittedName>
</protein>
<evidence type="ECO:0000256" key="1">
    <source>
        <dbReference type="PROSITE-ProRule" id="PRU00042"/>
    </source>
</evidence>
<evidence type="ECO:0000313" key="4">
    <source>
        <dbReference type="WBParaSite" id="nRc.2.0.1.t38852-RA"/>
    </source>
</evidence>
<name>A0A915KK96_ROMCU</name>
<evidence type="ECO:0000259" key="2">
    <source>
        <dbReference type="PROSITE" id="PS50157"/>
    </source>
</evidence>